<feature type="domain" description="Type I restriction modification DNA specificity" evidence="4">
    <location>
        <begin position="33"/>
        <end position="167"/>
    </location>
</feature>
<keyword evidence="6" id="KW-1185">Reference proteome</keyword>
<evidence type="ECO:0000256" key="3">
    <source>
        <dbReference type="ARBA" id="ARBA00023125"/>
    </source>
</evidence>
<comment type="caution">
    <text evidence="5">The sequence shown here is derived from an EMBL/GenBank/DDBJ whole genome shotgun (WGS) entry which is preliminary data.</text>
</comment>
<dbReference type="InterPro" id="IPR000055">
    <property type="entry name" value="Restrct_endonuc_typeI_TRD"/>
</dbReference>
<dbReference type="EC" id="3.1.21.-" evidence="5"/>
<evidence type="ECO:0000313" key="5">
    <source>
        <dbReference type="EMBL" id="MFD1631002.1"/>
    </source>
</evidence>
<dbReference type="Gene3D" id="1.10.287.1120">
    <property type="entry name" value="Bipartite methylase S protein"/>
    <property type="match status" value="1"/>
</dbReference>
<dbReference type="RefSeq" id="WP_379663375.1">
    <property type="nucleotide sequence ID" value="NZ_JBHUDG010000021.1"/>
</dbReference>
<dbReference type="EMBL" id="JBHUDG010000021">
    <property type="protein sequence ID" value="MFD1631002.1"/>
    <property type="molecule type" value="Genomic_DNA"/>
</dbReference>
<dbReference type="SUPFAM" id="SSF116734">
    <property type="entry name" value="DNA methylase specificity domain"/>
    <property type="match status" value="1"/>
</dbReference>
<dbReference type="PANTHER" id="PTHR30408:SF12">
    <property type="entry name" value="TYPE I RESTRICTION ENZYME MJAVIII SPECIFICITY SUBUNIT"/>
    <property type="match status" value="1"/>
</dbReference>
<dbReference type="Proteomes" id="UP001597118">
    <property type="component" value="Unassembled WGS sequence"/>
</dbReference>
<dbReference type="InterPro" id="IPR044946">
    <property type="entry name" value="Restrct_endonuc_typeI_TRD_sf"/>
</dbReference>
<gene>
    <name evidence="5" type="ORF">ACFSAH_14055</name>
</gene>
<name>A0ABW4IEW1_9SPHI</name>
<comment type="similarity">
    <text evidence="1">Belongs to the type-I restriction system S methylase family.</text>
</comment>
<dbReference type="InterPro" id="IPR052021">
    <property type="entry name" value="Type-I_RS_S_subunit"/>
</dbReference>
<evidence type="ECO:0000256" key="2">
    <source>
        <dbReference type="ARBA" id="ARBA00022747"/>
    </source>
</evidence>
<dbReference type="GO" id="GO:0004519">
    <property type="term" value="F:endonuclease activity"/>
    <property type="evidence" value="ECO:0007669"/>
    <property type="project" value="UniProtKB-KW"/>
</dbReference>
<dbReference type="GO" id="GO:0016787">
    <property type="term" value="F:hydrolase activity"/>
    <property type="evidence" value="ECO:0007669"/>
    <property type="project" value="UniProtKB-KW"/>
</dbReference>
<keyword evidence="5" id="KW-0540">Nuclease</keyword>
<dbReference type="PANTHER" id="PTHR30408">
    <property type="entry name" value="TYPE-1 RESTRICTION ENZYME ECOKI SPECIFICITY PROTEIN"/>
    <property type="match status" value="1"/>
</dbReference>
<evidence type="ECO:0000313" key="6">
    <source>
        <dbReference type="Proteomes" id="UP001597118"/>
    </source>
</evidence>
<reference evidence="6" key="1">
    <citation type="journal article" date="2019" name="Int. J. Syst. Evol. Microbiol.">
        <title>The Global Catalogue of Microorganisms (GCM) 10K type strain sequencing project: providing services to taxonomists for standard genome sequencing and annotation.</title>
        <authorList>
            <consortium name="The Broad Institute Genomics Platform"/>
            <consortium name="The Broad Institute Genome Sequencing Center for Infectious Disease"/>
            <person name="Wu L."/>
            <person name="Ma J."/>
        </authorList>
    </citation>
    <scope>NUCLEOTIDE SEQUENCE [LARGE SCALE GENOMIC DNA]</scope>
    <source>
        <strain evidence="6">CCUG 53762</strain>
    </source>
</reference>
<feature type="non-terminal residue" evidence="5">
    <location>
        <position position="169"/>
    </location>
</feature>
<proteinExistence type="inferred from homology"/>
<evidence type="ECO:0000256" key="1">
    <source>
        <dbReference type="ARBA" id="ARBA00010923"/>
    </source>
</evidence>
<keyword evidence="5" id="KW-0255">Endonuclease</keyword>
<keyword evidence="5" id="KW-0378">Hydrolase</keyword>
<dbReference type="Pfam" id="PF01420">
    <property type="entry name" value="Methylase_S"/>
    <property type="match status" value="1"/>
</dbReference>
<keyword evidence="2" id="KW-0680">Restriction system</keyword>
<protein>
    <submittedName>
        <fullName evidence="5">Restriction endonuclease subunit S</fullName>
        <ecNumber evidence="5">3.1.21.-</ecNumber>
    </submittedName>
</protein>
<evidence type="ECO:0000259" key="4">
    <source>
        <dbReference type="Pfam" id="PF01420"/>
    </source>
</evidence>
<organism evidence="5 6">
    <name type="scientific">Pseudopedobacter beijingensis</name>
    <dbReference type="NCBI Taxonomy" id="1207056"/>
    <lineage>
        <taxon>Bacteria</taxon>
        <taxon>Pseudomonadati</taxon>
        <taxon>Bacteroidota</taxon>
        <taxon>Sphingobacteriia</taxon>
        <taxon>Sphingobacteriales</taxon>
        <taxon>Sphingobacteriaceae</taxon>
        <taxon>Pseudopedobacter</taxon>
    </lineage>
</organism>
<feature type="non-terminal residue" evidence="5">
    <location>
        <position position="1"/>
    </location>
</feature>
<dbReference type="Gene3D" id="3.90.220.20">
    <property type="entry name" value="DNA methylase specificity domains"/>
    <property type="match status" value="1"/>
</dbReference>
<accession>A0ABW4IEW1</accession>
<sequence>LIKGLCQKLILNQVPNKKINNCVSSYSSSLTESDVIDKNGIYPVYGATGIIAFTENPQINEDAILIIKDGSGVGKVQYASDKFSVIGTLNYLTVKPDVNLKYIFFCLKYFNFEKYKVGSGIPHIYFKDYGETFIYCPPLEEQNKIESLLSSIDSKINIETQYIKELKKQ</sequence>
<keyword evidence="3" id="KW-0238">DNA-binding</keyword>